<gene>
    <name evidence="1" type="ORF">DFQ12_0938</name>
</gene>
<organism evidence="1 2">
    <name type="scientific">Sphingobacterium detergens</name>
    <dbReference type="NCBI Taxonomy" id="1145106"/>
    <lineage>
        <taxon>Bacteria</taxon>
        <taxon>Pseudomonadati</taxon>
        <taxon>Bacteroidota</taxon>
        <taxon>Sphingobacteriia</taxon>
        <taxon>Sphingobacteriales</taxon>
        <taxon>Sphingobacteriaceae</taxon>
        <taxon>Sphingobacterium</taxon>
    </lineage>
</organism>
<dbReference type="PROSITE" id="PS51257">
    <property type="entry name" value="PROKAR_LIPOPROTEIN"/>
    <property type="match status" value="1"/>
</dbReference>
<dbReference type="AlphaFoldDB" id="A0A420BHD8"/>
<evidence type="ECO:0000313" key="1">
    <source>
        <dbReference type="EMBL" id="RKE56086.1"/>
    </source>
</evidence>
<evidence type="ECO:0000313" key="2">
    <source>
        <dbReference type="Proteomes" id="UP000286246"/>
    </source>
</evidence>
<comment type="caution">
    <text evidence="1">The sequence shown here is derived from an EMBL/GenBank/DDBJ whole genome shotgun (WGS) entry which is preliminary data.</text>
</comment>
<dbReference type="EMBL" id="RAPY01000001">
    <property type="protein sequence ID" value="RKE56086.1"/>
    <property type="molecule type" value="Genomic_DNA"/>
</dbReference>
<keyword evidence="2" id="KW-1185">Reference proteome</keyword>
<name>A0A420BHD8_SPHD1</name>
<proteinExistence type="predicted"/>
<sequence>MVIADKRKPIRKVTIRLVLLCIILSLCGCASLKQTRQDSMHEISELQSFDGTYENLTSDHKGSEFSSLWNQLILKNEIDMLDFKNAKIRLKAIGRSQIKATWLDRGLEKKSIVLKGKLKGNYFVSQHKRTIIPIPLIYGMIQNNQFQLWLDQDSQLRVDRLQNRWGWIFVFLAGTDNTSNYKYIKVKE</sequence>
<reference evidence="1 2" key="1">
    <citation type="submission" date="2018-09" db="EMBL/GenBank/DDBJ databases">
        <title>Genomic Encyclopedia of Type Strains, Phase III (KMG-III): the genomes of soil and plant-associated and newly described type strains.</title>
        <authorList>
            <person name="Whitman W."/>
        </authorList>
    </citation>
    <scope>NUCLEOTIDE SEQUENCE [LARGE SCALE GENOMIC DNA]</scope>
    <source>
        <strain evidence="1 2">CECT 7938</strain>
    </source>
</reference>
<protein>
    <submittedName>
        <fullName evidence="1">Uncharacterized protein</fullName>
    </submittedName>
</protein>
<accession>A0A420BHD8</accession>
<dbReference type="Proteomes" id="UP000286246">
    <property type="component" value="Unassembled WGS sequence"/>
</dbReference>